<reference evidence="3" key="1">
    <citation type="journal article" date="2019" name="Int. J. Syst. Evol. Microbiol.">
        <title>The Global Catalogue of Microorganisms (GCM) 10K type strain sequencing project: providing services to taxonomists for standard genome sequencing and annotation.</title>
        <authorList>
            <consortium name="The Broad Institute Genomics Platform"/>
            <consortium name="The Broad Institute Genome Sequencing Center for Infectious Disease"/>
            <person name="Wu L."/>
            <person name="Ma J."/>
        </authorList>
    </citation>
    <scope>NUCLEOTIDE SEQUENCE [LARGE SCALE GENOMIC DNA]</scope>
    <source>
        <strain evidence="3">JCM 9458</strain>
    </source>
</reference>
<keyword evidence="1" id="KW-0812">Transmembrane</keyword>
<organism evidence="2 3">
    <name type="scientific">Cryptosporangium minutisporangium</name>
    <dbReference type="NCBI Taxonomy" id="113569"/>
    <lineage>
        <taxon>Bacteria</taxon>
        <taxon>Bacillati</taxon>
        <taxon>Actinomycetota</taxon>
        <taxon>Actinomycetes</taxon>
        <taxon>Cryptosporangiales</taxon>
        <taxon>Cryptosporangiaceae</taxon>
        <taxon>Cryptosporangium</taxon>
    </lineage>
</organism>
<feature type="transmembrane region" description="Helical" evidence="1">
    <location>
        <begin position="97"/>
        <end position="116"/>
    </location>
</feature>
<dbReference type="Pfam" id="PF12277">
    <property type="entry name" value="DUF3618"/>
    <property type="match status" value="1"/>
</dbReference>
<evidence type="ECO:0000313" key="2">
    <source>
        <dbReference type="EMBL" id="GAA3383773.1"/>
    </source>
</evidence>
<dbReference type="EMBL" id="BAAAYN010000006">
    <property type="protein sequence ID" value="GAA3383773.1"/>
    <property type="molecule type" value="Genomic_DNA"/>
</dbReference>
<keyword evidence="1" id="KW-1133">Transmembrane helix</keyword>
<dbReference type="InterPro" id="IPR022062">
    <property type="entry name" value="DUF3618"/>
</dbReference>
<keyword evidence="1" id="KW-0472">Membrane</keyword>
<dbReference type="RefSeq" id="WP_345726859.1">
    <property type="nucleotide sequence ID" value="NZ_BAAAYN010000006.1"/>
</dbReference>
<sequence>MSPTHRPPSTDNPDVLRAEISETRADLGDTVDALAAKTDLRGRAKSRLAERRQAATAAAGRVTTQIRAKAAPAAGQARGYALTAREKVSATSPRTRGSARAAAGAAVLATLILLGLRRRRRRAAAPWYRRLPGR</sequence>
<dbReference type="Proteomes" id="UP001501676">
    <property type="component" value="Unassembled WGS sequence"/>
</dbReference>
<evidence type="ECO:0008006" key="4">
    <source>
        <dbReference type="Google" id="ProtNLM"/>
    </source>
</evidence>
<proteinExistence type="predicted"/>
<gene>
    <name evidence="2" type="ORF">GCM10020369_10980</name>
</gene>
<comment type="caution">
    <text evidence="2">The sequence shown here is derived from an EMBL/GenBank/DDBJ whole genome shotgun (WGS) entry which is preliminary data.</text>
</comment>
<accession>A0ABP6SSE2</accession>
<keyword evidence="3" id="KW-1185">Reference proteome</keyword>
<evidence type="ECO:0000313" key="3">
    <source>
        <dbReference type="Proteomes" id="UP001501676"/>
    </source>
</evidence>
<evidence type="ECO:0000256" key="1">
    <source>
        <dbReference type="SAM" id="Phobius"/>
    </source>
</evidence>
<protein>
    <recommendedName>
        <fullName evidence="4">DUF3618 domain-containing protein</fullName>
    </recommendedName>
</protein>
<name>A0ABP6SSE2_9ACTN</name>